<keyword evidence="1" id="KW-0479">Metal-binding</keyword>
<protein>
    <recommendedName>
        <fullName evidence="3">C2H2-type domain-containing protein</fullName>
    </recommendedName>
</protein>
<dbReference type="SUPFAM" id="SSF57667">
    <property type="entry name" value="beta-beta-alpha zinc fingers"/>
    <property type="match status" value="1"/>
</dbReference>
<sequence>MILAGEGGAYQDKYITFMPTPMALITMLDSLVQLGEDQASILPPIHQCQLSYHLHPSGIQNTDSYPTPSWEPGGHMYTVDPFGLSRQNPIYSTLGLENGVIIPSGQEPGPELSSEFGIDNSWPVDTNISYEPVPTLQPPYREGSYFFLEQPSRPPLPLAPLALIHGPHESEWPAGLISGDTFEFFTQAPAVPQPAVSQSHFDPQLLMRSGASPGIDVYAAPTTLQPHFHPIASTTPDMSQNSSIAASPPQPTLSSKYLPNNLQTSEYKSGWDAGFTAGCEHMLRMSGGSQPGTFRLQASPTGLLPQLAHPLANIDSALSLQSTTNIGDAPIHLPSQETLRESTVEISNSQTHLPVDANTSQEIARNSIIRNDPPSDTASTPQGQASSSKDTPASSDVAHTHRHGHNKKRHKCDYCDKAFHKKYQLNDHIRQCR</sequence>
<dbReference type="EMBL" id="CAJNJQ010002350">
    <property type="protein sequence ID" value="CAE7173132.1"/>
    <property type="molecule type" value="Genomic_DNA"/>
</dbReference>
<keyword evidence="1" id="KW-0862">Zinc</keyword>
<dbReference type="InterPro" id="IPR013087">
    <property type="entry name" value="Znf_C2H2_type"/>
</dbReference>
<reference evidence="4" key="1">
    <citation type="submission" date="2021-01" db="EMBL/GenBank/DDBJ databases">
        <authorList>
            <person name="Kaushik A."/>
        </authorList>
    </citation>
    <scope>NUCLEOTIDE SEQUENCE</scope>
    <source>
        <strain evidence="4">AG5</strain>
    </source>
</reference>
<comment type="caution">
    <text evidence="4">The sequence shown here is derived from an EMBL/GenBank/DDBJ whole genome shotgun (WGS) entry which is preliminary data.</text>
</comment>
<dbReference type="PROSITE" id="PS50157">
    <property type="entry name" value="ZINC_FINGER_C2H2_2"/>
    <property type="match status" value="1"/>
</dbReference>
<feature type="region of interest" description="Disordered" evidence="2">
    <location>
        <begin position="235"/>
        <end position="257"/>
    </location>
</feature>
<evidence type="ECO:0000256" key="1">
    <source>
        <dbReference type="PROSITE-ProRule" id="PRU00042"/>
    </source>
</evidence>
<dbReference type="Proteomes" id="UP000663827">
    <property type="component" value="Unassembled WGS sequence"/>
</dbReference>
<gene>
    <name evidence="4" type="ORF">RDB_LOCUS108854</name>
</gene>
<feature type="compositionally biased region" description="Polar residues" evidence="2">
    <location>
        <begin position="235"/>
        <end position="245"/>
    </location>
</feature>
<evidence type="ECO:0000313" key="4">
    <source>
        <dbReference type="EMBL" id="CAE7173132.1"/>
    </source>
</evidence>
<keyword evidence="1" id="KW-0863">Zinc-finger</keyword>
<dbReference type="GO" id="GO:0008270">
    <property type="term" value="F:zinc ion binding"/>
    <property type="evidence" value="ECO:0007669"/>
    <property type="project" value="UniProtKB-KW"/>
</dbReference>
<feature type="non-terminal residue" evidence="4">
    <location>
        <position position="1"/>
    </location>
</feature>
<evidence type="ECO:0000313" key="5">
    <source>
        <dbReference type="Proteomes" id="UP000663827"/>
    </source>
</evidence>
<feature type="compositionally biased region" description="Basic residues" evidence="2">
    <location>
        <begin position="400"/>
        <end position="410"/>
    </location>
</feature>
<feature type="domain" description="C2H2-type" evidence="3">
    <location>
        <begin position="410"/>
        <end position="433"/>
    </location>
</feature>
<accession>A0A8H3E515</accession>
<name>A0A8H3E515_9AGAM</name>
<dbReference type="InterPro" id="IPR036236">
    <property type="entry name" value="Znf_C2H2_sf"/>
</dbReference>
<dbReference type="AlphaFoldDB" id="A0A8H3E515"/>
<feature type="compositionally biased region" description="Polar residues" evidence="2">
    <location>
        <begin position="374"/>
        <end position="394"/>
    </location>
</feature>
<proteinExistence type="predicted"/>
<feature type="region of interest" description="Disordered" evidence="2">
    <location>
        <begin position="369"/>
        <end position="410"/>
    </location>
</feature>
<dbReference type="Gene3D" id="3.30.160.60">
    <property type="entry name" value="Classic Zinc Finger"/>
    <property type="match status" value="1"/>
</dbReference>
<organism evidence="4 5">
    <name type="scientific">Rhizoctonia solani</name>
    <dbReference type="NCBI Taxonomy" id="456999"/>
    <lineage>
        <taxon>Eukaryota</taxon>
        <taxon>Fungi</taxon>
        <taxon>Dikarya</taxon>
        <taxon>Basidiomycota</taxon>
        <taxon>Agaricomycotina</taxon>
        <taxon>Agaricomycetes</taxon>
        <taxon>Cantharellales</taxon>
        <taxon>Ceratobasidiaceae</taxon>
        <taxon>Rhizoctonia</taxon>
    </lineage>
</organism>
<evidence type="ECO:0000256" key="2">
    <source>
        <dbReference type="SAM" id="MobiDB-lite"/>
    </source>
</evidence>
<evidence type="ECO:0000259" key="3">
    <source>
        <dbReference type="PROSITE" id="PS50157"/>
    </source>
</evidence>